<gene>
    <name evidence="2" type="ORF">EYF80_019798</name>
</gene>
<name>A0A4Z2HX64_9TELE</name>
<dbReference type="EMBL" id="SRLO01000169">
    <property type="protein sequence ID" value="TNN69925.1"/>
    <property type="molecule type" value="Genomic_DNA"/>
</dbReference>
<evidence type="ECO:0000313" key="3">
    <source>
        <dbReference type="Proteomes" id="UP000314294"/>
    </source>
</evidence>
<reference evidence="2 3" key="1">
    <citation type="submission" date="2019-03" db="EMBL/GenBank/DDBJ databases">
        <title>First draft genome of Liparis tanakae, snailfish: a comprehensive survey of snailfish specific genes.</title>
        <authorList>
            <person name="Kim W."/>
            <person name="Song I."/>
            <person name="Jeong J.-H."/>
            <person name="Kim D."/>
            <person name="Kim S."/>
            <person name="Ryu S."/>
            <person name="Song J.Y."/>
            <person name="Lee S.K."/>
        </authorList>
    </citation>
    <scope>NUCLEOTIDE SEQUENCE [LARGE SCALE GENOMIC DNA]</scope>
    <source>
        <tissue evidence="2">Muscle</tissue>
    </source>
</reference>
<comment type="caution">
    <text evidence="2">The sequence shown here is derived from an EMBL/GenBank/DDBJ whole genome shotgun (WGS) entry which is preliminary data.</text>
</comment>
<feature type="region of interest" description="Disordered" evidence="1">
    <location>
        <begin position="1"/>
        <end position="34"/>
    </location>
</feature>
<sequence>MRQKVRPRAKGQEAGGRRQEAGGRRQDPLGGRRSERLLRGRGAVAPAQEPQPAVELVVEACGRLEVSAGENSAAQWPRLSVTLQPV</sequence>
<accession>A0A4Z2HX64</accession>
<dbReference type="AlphaFoldDB" id="A0A4Z2HX64"/>
<evidence type="ECO:0000256" key="1">
    <source>
        <dbReference type="SAM" id="MobiDB-lite"/>
    </source>
</evidence>
<evidence type="ECO:0000313" key="2">
    <source>
        <dbReference type="EMBL" id="TNN69925.1"/>
    </source>
</evidence>
<keyword evidence="3" id="KW-1185">Reference proteome</keyword>
<dbReference type="Proteomes" id="UP000314294">
    <property type="component" value="Unassembled WGS sequence"/>
</dbReference>
<proteinExistence type="predicted"/>
<organism evidence="2 3">
    <name type="scientific">Liparis tanakae</name>
    <name type="common">Tanaka's snailfish</name>
    <dbReference type="NCBI Taxonomy" id="230148"/>
    <lineage>
        <taxon>Eukaryota</taxon>
        <taxon>Metazoa</taxon>
        <taxon>Chordata</taxon>
        <taxon>Craniata</taxon>
        <taxon>Vertebrata</taxon>
        <taxon>Euteleostomi</taxon>
        <taxon>Actinopterygii</taxon>
        <taxon>Neopterygii</taxon>
        <taxon>Teleostei</taxon>
        <taxon>Neoteleostei</taxon>
        <taxon>Acanthomorphata</taxon>
        <taxon>Eupercaria</taxon>
        <taxon>Perciformes</taxon>
        <taxon>Cottioidei</taxon>
        <taxon>Cottales</taxon>
        <taxon>Liparidae</taxon>
        <taxon>Liparis</taxon>
    </lineage>
</organism>
<protein>
    <submittedName>
        <fullName evidence="2">Uncharacterized protein</fullName>
    </submittedName>
</protein>
<feature type="compositionally biased region" description="Basic and acidic residues" evidence="1">
    <location>
        <begin position="15"/>
        <end position="34"/>
    </location>
</feature>